<sequence>MSATTEPEGLEPRTTLFDHALRLHRDNPDGVLTRDGEPYPDDALHSGRRLKGHSDRRLDGADVTAVLDEHFARTDAPPSELADAFHDLYVPIHRNDHIAAAALRADRQRVRRTGRWLVRHATDRCSATVGLALLATDWTDEDIPLIQTIGLLSKQFGPLATEALSRRVSGTEALLWLAQRVAGWGRVYVVEQLCQRGVDGPAREWLLRHACDGDFLNGYFAGQLATAAHLHEAVLSSEADDDLWDHAGRLLKIMGDCGGVGMTLEHYPPAPIVLTAHATHLAAQAPTAARYTTAAFIAHHLADKAPHRSGCTAEERDHIVRRYLSVLDQPDWCDVVRADIDPSNDFYPWFADAVASPLHLRAFSD</sequence>
<accession>A0A1H3TK98</accession>
<feature type="compositionally biased region" description="Basic and acidic residues" evidence="1">
    <location>
        <begin position="27"/>
        <end position="45"/>
    </location>
</feature>
<keyword evidence="3" id="KW-1185">Reference proteome</keyword>
<dbReference type="RefSeq" id="WP_090799881.1">
    <property type="nucleotide sequence ID" value="NZ_BOND01000001.1"/>
</dbReference>
<feature type="region of interest" description="Disordered" evidence="1">
    <location>
        <begin position="27"/>
        <end position="55"/>
    </location>
</feature>
<organism evidence="2 3">
    <name type="scientific">Asanoa ishikariensis</name>
    <dbReference type="NCBI Taxonomy" id="137265"/>
    <lineage>
        <taxon>Bacteria</taxon>
        <taxon>Bacillati</taxon>
        <taxon>Actinomycetota</taxon>
        <taxon>Actinomycetes</taxon>
        <taxon>Micromonosporales</taxon>
        <taxon>Micromonosporaceae</taxon>
        <taxon>Asanoa</taxon>
    </lineage>
</organism>
<evidence type="ECO:0000313" key="2">
    <source>
        <dbReference type="EMBL" id="SDZ50674.1"/>
    </source>
</evidence>
<dbReference type="Proteomes" id="UP000199632">
    <property type="component" value="Unassembled WGS sequence"/>
</dbReference>
<dbReference type="AlphaFoldDB" id="A0A1H3TK98"/>
<protein>
    <submittedName>
        <fullName evidence="2">Uncharacterized protein</fullName>
    </submittedName>
</protein>
<dbReference type="EMBL" id="FNQB01000003">
    <property type="protein sequence ID" value="SDZ50674.1"/>
    <property type="molecule type" value="Genomic_DNA"/>
</dbReference>
<proteinExistence type="predicted"/>
<name>A0A1H3TK98_9ACTN</name>
<gene>
    <name evidence="2" type="ORF">SAMN05421684_5945</name>
</gene>
<dbReference type="STRING" id="137265.SAMN05421684_5945"/>
<evidence type="ECO:0000313" key="3">
    <source>
        <dbReference type="Proteomes" id="UP000199632"/>
    </source>
</evidence>
<dbReference type="OrthoDB" id="8402552at2"/>
<evidence type="ECO:0000256" key="1">
    <source>
        <dbReference type="SAM" id="MobiDB-lite"/>
    </source>
</evidence>
<reference evidence="3" key="1">
    <citation type="submission" date="2016-10" db="EMBL/GenBank/DDBJ databases">
        <authorList>
            <person name="Varghese N."/>
            <person name="Submissions S."/>
        </authorList>
    </citation>
    <scope>NUCLEOTIDE SEQUENCE [LARGE SCALE GENOMIC DNA]</scope>
    <source>
        <strain evidence="3">DSM 44718</strain>
    </source>
</reference>